<sequence>MDRRIQLEKAKGAPIAALFGVVVREPPSPAGNALPWPPPRSGSRAAALSRLAQPSSSRSIPAASSASAHAPLAPRSLLLRRFASSGGDVEMEEEGTSRRKRSVLEQEVSPDDLFELLTEPNDVGDMPSLTHRMMMEKRRMLHYFRLIEHEMPKLVAYRKPFIPPNSKETPLYVKSISYQGENHPAVAKRAIVVNVDDLPLADAAAVHTIKLLAGPRWTPNPPKDAGVMEQEAWGNGYIKISCETYSNGEQNLKWASDALDRLVEQANNQKESFADLPLDMRHVYAKVRKGKKGDHRRDRPLRPCPGSAKARYEGRLMRKEYQRRQRSAPPKRRQAPMMGPFMLVGRTIYGTFSNEVARRPPAVKKGKGKEKALRFHPYTRPAAPVAVERCRTPEREAKVDASDSSPSMSSIFSSPGMSPGGRPSPPPLLTLRQMAESYTSRTTDVSGNGYANSSQPSLVPQQPASNIIRKKLMGYVGFANLPNQVHRKSVRKGFQFTAMVASLASGKSTLVNTLFNTTLYPPKEPLPPSAERPKTVAIESIGADIEENGVRLHLTVVDTPGFGDFVNNDDSWKPIVENIESRFDSYLEQENRVNRTKVLDNRVHACLYFIQPTGHSLKQIDIEFMRRLHTKVNLIPIIAKADTLTDEEVADFKQRILADIAHHNIHIFQAPTYDNEDEETLAEAEEIASKIPFAVVGSDRIVDTPDGRQVRGRAYPWGVVEVDNEDHCDFVKLRQMLVRTYMEELREYTNDVLYENWRTEKLLSMGVAQDSSVFKEINPAARLQEERILHEAKLAKMEAEMKMVFQQKVQEKESKLKQSEEELYARHKEMKDALEKQRSELEDKKRRIETGRPLTPEKASTGRKKGFLRT</sequence>
<feature type="compositionally biased region" description="Basic and acidic residues" evidence="4">
    <location>
        <begin position="310"/>
        <end position="323"/>
    </location>
</feature>
<evidence type="ECO:0000313" key="6">
    <source>
        <dbReference type="EMBL" id="KAF6766130.1"/>
    </source>
</evidence>
<feature type="region of interest" description="Disordered" evidence="4">
    <location>
        <begin position="27"/>
        <end position="67"/>
    </location>
</feature>
<dbReference type="Pfam" id="PF10213">
    <property type="entry name" value="MRP-S28"/>
    <property type="match status" value="1"/>
</dbReference>
<dbReference type="AlphaFoldDB" id="A0A8H6MEW6"/>
<dbReference type="Pfam" id="PF00735">
    <property type="entry name" value="Septin"/>
    <property type="match status" value="1"/>
</dbReference>
<dbReference type="Gene3D" id="3.40.50.300">
    <property type="entry name" value="P-loop containing nucleotide triphosphate hydrolases"/>
    <property type="match status" value="1"/>
</dbReference>
<feature type="domain" description="Septin-type G" evidence="5">
    <location>
        <begin position="492"/>
        <end position="764"/>
    </location>
</feature>
<dbReference type="Proteomes" id="UP000521943">
    <property type="component" value="Unassembled WGS sequence"/>
</dbReference>
<comment type="caution">
    <text evidence="6">The sequence shown here is derived from an EMBL/GenBank/DDBJ whole genome shotgun (WGS) entry which is preliminary data.</text>
</comment>
<dbReference type="SUPFAM" id="SSF52540">
    <property type="entry name" value="P-loop containing nucleoside triphosphate hydrolases"/>
    <property type="match status" value="1"/>
</dbReference>
<feature type="region of interest" description="Disordered" evidence="4">
    <location>
        <begin position="288"/>
        <end position="336"/>
    </location>
</feature>
<evidence type="ECO:0000259" key="5">
    <source>
        <dbReference type="PROSITE" id="PS51719"/>
    </source>
</evidence>
<feature type="compositionally biased region" description="Basic residues" evidence="4">
    <location>
        <begin position="861"/>
        <end position="870"/>
    </location>
</feature>
<dbReference type="InterPro" id="IPR016491">
    <property type="entry name" value="Septin"/>
</dbReference>
<dbReference type="GO" id="GO:0005938">
    <property type="term" value="C:cell cortex"/>
    <property type="evidence" value="ECO:0007669"/>
    <property type="project" value="UniProtKB-ARBA"/>
</dbReference>
<feature type="region of interest" description="Disordered" evidence="4">
    <location>
        <begin position="437"/>
        <end position="462"/>
    </location>
</feature>
<comment type="similarity">
    <text evidence="3">Belongs to the TRAFAC class TrmE-Era-EngA-EngB-Septin-like GTPase superfamily. Septin GTPase family.</text>
</comment>
<feature type="compositionally biased region" description="Basic residues" evidence="4">
    <location>
        <begin position="324"/>
        <end position="334"/>
    </location>
</feature>
<dbReference type="InterPro" id="IPR030379">
    <property type="entry name" value="G_SEPTIN_dom"/>
</dbReference>
<keyword evidence="7" id="KW-1185">Reference proteome</keyword>
<accession>A0A8H6MEW6</accession>
<feature type="region of interest" description="Disordered" evidence="4">
    <location>
        <begin position="86"/>
        <end position="105"/>
    </location>
</feature>
<protein>
    <submittedName>
        <fullName evidence="6">Septin-domain-containing protein</fullName>
    </submittedName>
</protein>
<keyword evidence="1 3" id="KW-0547">Nucleotide-binding</keyword>
<reference evidence="6 7" key="1">
    <citation type="submission" date="2020-07" db="EMBL/GenBank/DDBJ databases">
        <title>Comparative genomics of pyrophilous fungi reveals a link between fire events and developmental genes.</title>
        <authorList>
            <consortium name="DOE Joint Genome Institute"/>
            <person name="Steindorff A.S."/>
            <person name="Carver A."/>
            <person name="Calhoun S."/>
            <person name="Stillman K."/>
            <person name="Liu H."/>
            <person name="Lipzen A."/>
            <person name="Pangilinan J."/>
            <person name="Labutti K."/>
            <person name="Bruns T.D."/>
            <person name="Grigoriev I.V."/>
        </authorList>
    </citation>
    <scope>NUCLEOTIDE SEQUENCE [LARGE SCALE GENOMIC DNA]</scope>
    <source>
        <strain evidence="6 7">CBS 144469</strain>
    </source>
</reference>
<evidence type="ECO:0000256" key="3">
    <source>
        <dbReference type="RuleBase" id="RU004560"/>
    </source>
</evidence>
<dbReference type="OrthoDB" id="416553at2759"/>
<feature type="compositionally biased region" description="Low complexity" evidence="4">
    <location>
        <begin position="402"/>
        <end position="421"/>
    </location>
</feature>
<evidence type="ECO:0000256" key="4">
    <source>
        <dbReference type="SAM" id="MobiDB-lite"/>
    </source>
</evidence>
<proteinExistence type="inferred from homology"/>
<dbReference type="PROSITE" id="PS51719">
    <property type="entry name" value="G_SEPTIN"/>
    <property type="match status" value="1"/>
</dbReference>
<name>A0A8H6MEW6_9AGAR</name>
<feature type="compositionally biased region" description="Basic and acidic residues" evidence="4">
    <location>
        <begin position="391"/>
        <end position="401"/>
    </location>
</feature>
<feature type="region of interest" description="Disordered" evidence="4">
    <location>
        <begin position="829"/>
        <end position="870"/>
    </location>
</feature>
<dbReference type="FunFam" id="3.40.50.300:FF:000196">
    <property type="entry name" value="Cell division control 3"/>
    <property type="match status" value="1"/>
</dbReference>
<dbReference type="EMBL" id="JACGCI010000001">
    <property type="protein sequence ID" value="KAF6766130.1"/>
    <property type="molecule type" value="Genomic_DNA"/>
</dbReference>
<dbReference type="PANTHER" id="PTHR18884">
    <property type="entry name" value="SEPTIN"/>
    <property type="match status" value="1"/>
</dbReference>
<evidence type="ECO:0000313" key="7">
    <source>
        <dbReference type="Proteomes" id="UP000521943"/>
    </source>
</evidence>
<gene>
    <name evidence="6" type="ORF">DFP72DRAFT_1057318</name>
</gene>
<dbReference type="GO" id="GO:0005525">
    <property type="term" value="F:GTP binding"/>
    <property type="evidence" value="ECO:0007669"/>
    <property type="project" value="UniProtKB-KW"/>
</dbReference>
<keyword evidence="2 3" id="KW-0342">GTP-binding</keyword>
<dbReference type="CDD" id="cd01850">
    <property type="entry name" value="CDC_Septin"/>
    <property type="match status" value="1"/>
</dbReference>
<organism evidence="6 7">
    <name type="scientific">Ephemerocybe angulata</name>
    <dbReference type="NCBI Taxonomy" id="980116"/>
    <lineage>
        <taxon>Eukaryota</taxon>
        <taxon>Fungi</taxon>
        <taxon>Dikarya</taxon>
        <taxon>Basidiomycota</taxon>
        <taxon>Agaricomycotina</taxon>
        <taxon>Agaricomycetes</taxon>
        <taxon>Agaricomycetidae</taxon>
        <taxon>Agaricales</taxon>
        <taxon>Agaricineae</taxon>
        <taxon>Psathyrellaceae</taxon>
        <taxon>Ephemerocybe</taxon>
    </lineage>
</organism>
<feature type="compositionally biased region" description="Basic and acidic residues" evidence="4">
    <location>
        <begin position="829"/>
        <end position="850"/>
    </location>
</feature>
<feature type="compositionally biased region" description="Low complexity" evidence="4">
    <location>
        <begin position="41"/>
        <end position="67"/>
    </location>
</feature>
<feature type="region of interest" description="Disordered" evidence="4">
    <location>
        <begin position="391"/>
        <end position="425"/>
    </location>
</feature>
<evidence type="ECO:0000256" key="2">
    <source>
        <dbReference type="ARBA" id="ARBA00023134"/>
    </source>
</evidence>
<dbReference type="InterPro" id="IPR027417">
    <property type="entry name" value="P-loop_NTPase"/>
</dbReference>
<dbReference type="GO" id="GO:0032156">
    <property type="term" value="C:septin cytoskeleton"/>
    <property type="evidence" value="ECO:0007669"/>
    <property type="project" value="UniProtKB-ARBA"/>
</dbReference>
<dbReference type="InterPro" id="IPR019349">
    <property type="entry name" value="Ribosomal_mS35_mit"/>
</dbReference>
<evidence type="ECO:0000256" key="1">
    <source>
        <dbReference type="ARBA" id="ARBA00022741"/>
    </source>
</evidence>